<dbReference type="Pfam" id="PF12833">
    <property type="entry name" value="HTH_18"/>
    <property type="match status" value="1"/>
</dbReference>
<dbReference type="PATRIC" id="fig|1382798.3.peg.1461"/>
<dbReference type="InterPro" id="IPR004358">
    <property type="entry name" value="Sig_transdc_His_kin-like_C"/>
</dbReference>
<gene>
    <name evidence="13" type="ORF">PK35_14485</name>
</gene>
<evidence type="ECO:0000256" key="5">
    <source>
        <dbReference type="ARBA" id="ARBA00022777"/>
    </source>
</evidence>
<evidence type="ECO:0000256" key="4">
    <source>
        <dbReference type="ARBA" id="ARBA00022679"/>
    </source>
</evidence>
<dbReference type="STRING" id="1382798.PK35_14485"/>
<keyword evidence="5" id="KW-0418">Kinase</keyword>
<feature type="domain" description="Histidine kinase" evidence="11">
    <location>
        <begin position="728"/>
        <end position="946"/>
    </location>
</feature>
<dbReference type="AlphaFoldDB" id="A0A0D7VXN0"/>
<feature type="domain" description="Response regulatory" evidence="12">
    <location>
        <begin position="979"/>
        <end position="1094"/>
    </location>
</feature>
<dbReference type="InterPro" id="IPR018060">
    <property type="entry name" value="HTH_AraC"/>
</dbReference>
<dbReference type="PROSITE" id="PS50110">
    <property type="entry name" value="RESPONSE_REGULATORY"/>
    <property type="match status" value="1"/>
</dbReference>
<dbReference type="PANTHER" id="PTHR43547:SF2">
    <property type="entry name" value="HYBRID SIGNAL TRANSDUCTION HISTIDINE KINASE C"/>
    <property type="match status" value="1"/>
</dbReference>
<keyword evidence="6" id="KW-0805">Transcription regulation</keyword>
<dbReference type="Gene3D" id="1.10.287.130">
    <property type="match status" value="1"/>
</dbReference>
<dbReference type="SMART" id="SM00448">
    <property type="entry name" value="REC"/>
    <property type="match status" value="1"/>
</dbReference>
<keyword evidence="8" id="KW-0804">Transcription</keyword>
<dbReference type="Gene3D" id="2.130.10.10">
    <property type="entry name" value="YVTN repeat-like/Quinoprotein amine dehydrogenase"/>
    <property type="match status" value="2"/>
</dbReference>
<feature type="modified residue" description="4-aspartylphosphate" evidence="9">
    <location>
        <position position="1027"/>
    </location>
</feature>
<dbReference type="InterPro" id="IPR003594">
    <property type="entry name" value="HATPase_dom"/>
</dbReference>
<dbReference type="InterPro" id="IPR005467">
    <property type="entry name" value="His_kinase_dom"/>
</dbReference>
<comment type="caution">
    <text evidence="13">The sequence shown here is derived from an EMBL/GenBank/DDBJ whole genome shotgun (WGS) entry which is preliminary data.</text>
</comment>
<evidence type="ECO:0000256" key="9">
    <source>
        <dbReference type="PROSITE-ProRule" id="PRU00169"/>
    </source>
</evidence>
<name>A0A0D7VXN0_9FLAO</name>
<dbReference type="PRINTS" id="PR00344">
    <property type="entry name" value="BCTRLSENSOR"/>
</dbReference>
<dbReference type="CDD" id="cd00082">
    <property type="entry name" value="HisKA"/>
    <property type="match status" value="1"/>
</dbReference>
<dbReference type="CDD" id="cd17574">
    <property type="entry name" value="REC_OmpR"/>
    <property type="match status" value="1"/>
</dbReference>
<feature type="domain" description="HTH araC/xylS-type" evidence="10">
    <location>
        <begin position="1126"/>
        <end position="1225"/>
    </location>
</feature>
<dbReference type="Gene3D" id="1.10.10.60">
    <property type="entry name" value="Homeodomain-like"/>
    <property type="match status" value="1"/>
</dbReference>
<evidence type="ECO:0000256" key="6">
    <source>
        <dbReference type="ARBA" id="ARBA00023015"/>
    </source>
</evidence>
<dbReference type="SMART" id="SM00388">
    <property type="entry name" value="HisKA"/>
    <property type="match status" value="1"/>
</dbReference>
<dbReference type="InterPro" id="IPR011006">
    <property type="entry name" value="CheY-like_superfamily"/>
</dbReference>
<protein>
    <recommendedName>
        <fullName evidence="2">histidine kinase</fullName>
        <ecNumber evidence="2">2.7.13.3</ecNumber>
    </recommendedName>
</protein>
<dbReference type="Pfam" id="PF07495">
    <property type="entry name" value="Y_Y_Y"/>
    <property type="match status" value="1"/>
</dbReference>
<evidence type="ECO:0000256" key="1">
    <source>
        <dbReference type="ARBA" id="ARBA00000085"/>
    </source>
</evidence>
<evidence type="ECO:0000256" key="7">
    <source>
        <dbReference type="ARBA" id="ARBA00023125"/>
    </source>
</evidence>
<dbReference type="SMART" id="SM00387">
    <property type="entry name" value="HATPase_c"/>
    <property type="match status" value="1"/>
</dbReference>
<dbReference type="InterPro" id="IPR015943">
    <property type="entry name" value="WD40/YVTN_repeat-like_dom_sf"/>
</dbReference>
<dbReference type="InterPro" id="IPR013783">
    <property type="entry name" value="Ig-like_fold"/>
</dbReference>
<dbReference type="InterPro" id="IPR036097">
    <property type="entry name" value="HisK_dim/P_sf"/>
</dbReference>
<organism evidence="13 14">
    <name type="scientific">Neotamlana nanhaiensis</name>
    <dbReference type="NCBI Taxonomy" id="1382798"/>
    <lineage>
        <taxon>Bacteria</taxon>
        <taxon>Pseudomonadati</taxon>
        <taxon>Bacteroidota</taxon>
        <taxon>Flavobacteriia</taxon>
        <taxon>Flavobacteriales</taxon>
        <taxon>Flavobacteriaceae</taxon>
        <taxon>Neotamlana</taxon>
    </lineage>
</organism>
<dbReference type="GO" id="GO:0000155">
    <property type="term" value="F:phosphorelay sensor kinase activity"/>
    <property type="evidence" value="ECO:0007669"/>
    <property type="project" value="InterPro"/>
</dbReference>
<dbReference type="InterPro" id="IPR036890">
    <property type="entry name" value="HATPase_C_sf"/>
</dbReference>
<dbReference type="InterPro" id="IPR011123">
    <property type="entry name" value="Y_Y_Y"/>
</dbReference>
<dbReference type="FunFam" id="3.30.565.10:FF:000006">
    <property type="entry name" value="Sensor histidine kinase WalK"/>
    <property type="match status" value="1"/>
</dbReference>
<keyword evidence="4" id="KW-0808">Transferase</keyword>
<dbReference type="PROSITE" id="PS01124">
    <property type="entry name" value="HTH_ARAC_FAMILY_2"/>
    <property type="match status" value="1"/>
</dbReference>
<evidence type="ECO:0000313" key="14">
    <source>
        <dbReference type="Proteomes" id="UP000032361"/>
    </source>
</evidence>
<evidence type="ECO:0000259" key="10">
    <source>
        <dbReference type="PROSITE" id="PS01124"/>
    </source>
</evidence>
<keyword evidence="3 9" id="KW-0597">Phosphoprotein</keyword>
<dbReference type="RefSeq" id="WP_044627280.1">
    <property type="nucleotide sequence ID" value="NZ_JTDV01000014.1"/>
</dbReference>
<reference evidence="13 14" key="1">
    <citation type="journal article" date="2015" name="Antonie Van Leeuwenhoek">
        <title>Tamlana nanhaiensis sp. nov., isolated from surface seawater collected from the South China Sea.</title>
        <authorList>
            <person name="Liu X."/>
            <person name="Lai Q."/>
            <person name="Du Y."/>
            <person name="Li G."/>
            <person name="Sun F."/>
            <person name="Shao Z."/>
        </authorList>
    </citation>
    <scope>NUCLEOTIDE SEQUENCE [LARGE SCALE GENOMIC DNA]</scope>
    <source>
        <strain evidence="13 14">FHC16</strain>
    </source>
</reference>
<dbReference type="InterPro" id="IPR018062">
    <property type="entry name" value="HTH_AraC-typ_CS"/>
</dbReference>
<dbReference type="GO" id="GO:0043565">
    <property type="term" value="F:sequence-specific DNA binding"/>
    <property type="evidence" value="ECO:0007669"/>
    <property type="project" value="InterPro"/>
</dbReference>
<dbReference type="SUPFAM" id="SSF46689">
    <property type="entry name" value="Homeodomain-like"/>
    <property type="match status" value="1"/>
</dbReference>
<accession>A0A0D7VXN0</accession>
<sequence length="1228" mass="140764">MLFEKGNLLIRLSKKLLLCCVFMVLAFNKVSAQKLFFEKVYGQEKSPVTSIHGITKDSIGYIWFGSWNGAYRYDGKDFDLYQHNPNDDTSIPNNRIRNIVTDENLGLWLLTFDWKYVKYNYKLNSFTVVNDDQVSETIKTKLSNKSNNINRDNVINGNHYFMHLLRFMSRDIKTGEETTYVADINQPGNLFDDFVTSFFIDDTNVIWLGTRNGDVYKVNPNRNPFDLHYTYRPNTKKEKLITVRDILKVDDKLWLGTDEGVIIYKNNNELDANNAFYKSNLQMNYVRTFFKDKNEDIWIGGVDGLEFYDRSKNKCTEVFSRELDSTLLIPAVHAMESYNDDILWVALFDRMARINLKDKSVDFFFYAEDLQGHIVTDILKLDDYTFLLATEGKGIIQLSSTKKMSETDSITSSESKFNNEVLGSILYALHQDKNNDIWVGSIEGLSRIRVEKNSFVTEKINLRYDTPEAYISSITDDDDNIWVSHKEGISAIDINTGFVSSYQKKDQYNSWSFWERAFFKDTTNNIIYYGTKNGYVAFNPKDIKSNISNTKKVILKSLYLANEEVHPLDSINGKPVLLKSLSHTNSINLDYENRSFSVGYSLFNYNEATKEIFEYKLEGYDDDWIKTLSNKVTYNKVPPGDYVFKVRPFNPDAEKTIPYSSLSVHIENLWYRTMLAKSVITVVLIGIFFFFFREILYRDRLKNQIKLERVNREQQAALNRDKIEFFTNVSHELKTPLTLISDPLKQLQKKGISKENSEIYLSIVNRNVKHLTRLINQILDFRKSEQGKLKLKPSPCDFSDIIQNCSQSFKPVAKNRQIEFNYLVETTPLYCAIDAEKTEQIIMNLLSNAFKYTPNGGKVNLNVRLNNKKQAIKITITDTGVGIDKESLNEVFKPFNNIGSRPFHGNSSGIGLSLTKNLIDILNGSIKLSSEPQKGTKVSVKLPYVEVTEAEALGLSENSAKAVVVKTEEESTKDINKTTILVVEDNVDVQTYLNKELSGKYRLLQEYNGKDGLKAAIKNIPDLIISDVMMPIMEGVDMCKHIKMNESTCHIPIIMLTAKASDEHQIEGFNLGAEAYIPKPFSIGVLKAQISSILDNRVLLQKQLAGIKSINELQEDAPDLDNVFLKKLTDFIMENIQDPEFNSEKLAEYLQISQSQLYRKLKAVSGSTVHQFIIRVKMDHAKQLLINSDLNVSQIAYETGFTEPSNFSRTFSKYYGSSPSKYLSKLSS</sequence>
<dbReference type="Gene3D" id="2.60.40.10">
    <property type="entry name" value="Immunoglobulins"/>
    <property type="match status" value="1"/>
</dbReference>
<dbReference type="SMART" id="SM00342">
    <property type="entry name" value="HTH_ARAC"/>
    <property type="match status" value="1"/>
</dbReference>
<dbReference type="Pfam" id="PF00072">
    <property type="entry name" value="Response_reg"/>
    <property type="match status" value="1"/>
</dbReference>
<dbReference type="SUPFAM" id="SSF63829">
    <property type="entry name" value="Calcium-dependent phosphotriesterase"/>
    <property type="match status" value="1"/>
</dbReference>
<evidence type="ECO:0000259" key="12">
    <source>
        <dbReference type="PROSITE" id="PS50110"/>
    </source>
</evidence>
<keyword evidence="7" id="KW-0238">DNA-binding</keyword>
<dbReference type="Pfam" id="PF02518">
    <property type="entry name" value="HATPase_c"/>
    <property type="match status" value="1"/>
</dbReference>
<dbReference type="Pfam" id="PF00512">
    <property type="entry name" value="HisKA"/>
    <property type="match status" value="1"/>
</dbReference>
<dbReference type="SUPFAM" id="SSF52172">
    <property type="entry name" value="CheY-like"/>
    <property type="match status" value="1"/>
</dbReference>
<dbReference type="Gene3D" id="3.30.565.10">
    <property type="entry name" value="Histidine kinase-like ATPase, C-terminal domain"/>
    <property type="match status" value="1"/>
</dbReference>
<proteinExistence type="predicted"/>
<dbReference type="EMBL" id="JTDV01000014">
    <property type="protein sequence ID" value="KJD31606.1"/>
    <property type="molecule type" value="Genomic_DNA"/>
</dbReference>
<dbReference type="Gene3D" id="3.40.50.2300">
    <property type="match status" value="1"/>
</dbReference>
<dbReference type="OrthoDB" id="358279at2"/>
<dbReference type="InterPro" id="IPR001789">
    <property type="entry name" value="Sig_transdc_resp-reg_receiver"/>
</dbReference>
<dbReference type="SUPFAM" id="SSF47384">
    <property type="entry name" value="Homodimeric domain of signal transducing histidine kinase"/>
    <property type="match status" value="1"/>
</dbReference>
<dbReference type="InterPro" id="IPR009057">
    <property type="entry name" value="Homeodomain-like_sf"/>
</dbReference>
<evidence type="ECO:0000256" key="3">
    <source>
        <dbReference type="ARBA" id="ARBA00022553"/>
    </source>
</evidence>
<dbReference type="Proteomes" id="UP000032361">
    <property type="component" value="Unassembled WGS sequence"/>
</dbReference>
<dbReference type="EC" id="2.7.13.3" evidence="2"/>
<dbReference type="PROSITE" id="PS00041">
    <property type="entry name" value="HTH_ARAC_FAMILY_1"/>
    <property type="match status" value="1"/>
</dbReference>
<dbReference type="InterPro" id="IPR003661">
    <property type="entry name" value="HisK_dim/P_dom"/>
</dbReference>
<dbReference type="PANTHER" id="PTHR43547">
    <property type="entry name" value="TWO-COMPONENT HISTIDINE KINASE"/>
    <property type="match status" value="1"/>
</dbReference>
<evidence type="ECO:0000256" key="8">
    <source>
        <dbReference type="ARBA" id="ARBA00023163"/>
    </source>
</evidence>
<dbReference type="PROSITE" id="PS50109">
    <property type="entry name" value="HIS_KIN"/>
    <property type="match status" value="1"/>
</dbReference>
<dbReference type="FunFam" id="1.10.287.130:FF:000045">
    <property type="entry name" value="Two-component system sensor histidine kinase/response regulator"/>
    <property type="match status" value="1"/>
</dbReference>
<evidence type="ECO:0000256" key="2">
    <source>
        <dbReference type="ARBA" id="ARBA00012438"/>
    </source>
</evidence>
<evidence type="ECO:0000313" key="13">
    <source>
        <dbReference type="EMBL" id="KJD31606.1"/>
    </source>
</evidence>
<dbReference type="GO" id="GO:0003700">
    <property type="term" value="F:DNA-binding transcription factor activity"/>
    <property type="evidence" value="ECO:0007669"/>
    <property type="project" value="InterPro"/>
</dbReference>
<comment type="catalytic activity">
    <reaction evidence="1">
        <text>ATP + protein L-histidine = ADP + protein N-phospho-L-histidine.</text>
        <dbReference type="EC" id="2.7.13.3"/>
    </reaction>
</comment>
<keyword evidence="14" id="KW-1185">Reference proteome</keyword>
<dbReference type="SUPFAM" id="SSF55874">
    <property type="entry name" value="ATPase domain of HSP90 chaperone/DNA topoisomerase II/histidine kinase"/>
    <property type="match status" value="1"/>
</dbReference>
<evidence type="ECO:0000259" key="11">
    <source>
        <dbReference type="PROSITE" id="PS50109"/>
    </source>
</evidence>